<keyword evidence="12" id="KW-1185">Reference proteome</keyword>
<feature type="region of interest" description="Disordered" evidence="8">
    <location>
        <begin position="296"/>
        <end position="324"/>
    </location>
</feature>
<dbReference type="InterPro" id="IPR044880">
    <property type="entry name" value="NCX_ion-bd_dom_sf"/>
</dbReference>
<evidence type="ECO:0000313" key="12">
    <source>
        <dbReference type="Proteomes" id="UP000318582"/>
    </source>
</evidence>
<evidence type="ECO:0000256" key="2">
    <source>
        <dbReference type="ARBA" id="ARBA00008170"/>
    </source>
</evidence>
<feature type="transmembrane region" description="Helical" evidence="9">
    <location>
        <begin position="371"/>
        <end position="396"/>
    </location>
</feature>
<feature type="transmembrane region" description="Helical" evidence="9">
    <location>
        <begin position="650"/>
        <end position="670"/>
    </location>
</feature>
<feature type="transmembrane region" description="Helical" evidence="9">
    <location>
        <begin position="941"/>
        <end position="959"/>
    </location>
</feature>
<reference evidence="11 12" key="1">
    <citation type="journal article" date="2019" name="Sci. Rep.">
        <title>Comparative genomics of chytrid fungi reveal insights into the obligate biotrophic and pathogenic lifestyle of Synchytrium endobioticum.</title>
        <authorList>
            <person name="van de Vossenberg B.T.L.H."/>
            <person name="Warris S."/>
            <person name="Nguyen H.D.T."/>
            <person name="van Gent-Pelzer M.P.E."/>
            <person name="Joly D.L."/>
            <person name="van de Geest H.C."/>
            <person name="Bonants P.J.M."/>
            <person name="Smith D.S."/>
            <person name="Levesque C.A."/>
            <person name="van der Lee T.A.J."/>
        </authorList>
    </citation>
    <scope>NUCLEOTIDE SEQUENCE [LARGE SCALE GENOMIC DNA]</scope>
    <source>
        <strain evidence="11 12">CBS 809.83</strain>
    </source>
</reference>
<evidence type="ECO:0000256" key="9">
    <source>
        <dbReference type="SAM" id="Phobius"/>
    </source>
</evidence>
<keyword evidence="5 9" id="KW-1133">Transmembrane helix</keyword>
<accession>A0A507EFT0</accession>
<dbReference type="Pfam" id="PF01699">
    <property type="entry name" value="Na_Ca_ex"/>
    <property type="match status" value="2"/>
</dbReference>
<keyword evidence="3" id="KW-0813">Transport</keyword>
<dbReference type="GO" id="GO:0006874">
    <property type="term" value="P:intracellular calcium ion homeostasis"/>
    <property type="evidence" value="ECO:0007669"/>
    <property type="project" value="TreeGrafter"/>
</dbReference>
<feature type="transmembrane region" description="Helical" evidence="9">
    <location>
        <begin position="1096"/>
        <end position="1113"/>
    </location>
</feature>
<evidence type="ECO:0000256" key="8">
    <source>
        <dbReference type="SAM" id="MobiDB-lite"/>
    </source>
</evidence>
<feature type="transmembrane region" description="Helical" evidence="9">
    <location>
        <begin position="616"/>
        <end position="638"/>
    </location>
</feature>
<feature type="compositionally biased region" description="Polar residues" evidence="8">
    <location>
        <begin position="1"/>
        <end position="22"/>
    </location>
</feature>
<gene>
    <name evidence="11" type="ORF">PhCBS80983_g00307</name>
</gene>
<feature type="compositionally biased region" description="Low complexity" evidence="8">
    <location>
        <begin position="866"/>
        <end position="876"/>
    </location>
</feature>
<dbReference type="InterPro" id="IPR004837">
    <property type="entry name" value="NaCa_Exmemb"/>
</dbReference>
<dbReference type="GO" id="GO:0005774">
    <property type="term" value="C:vacuolar membrane"/>
    <property type="evidence" value="ECO:0007669"/>
    <property type="project" value="UniProtKB-ARBA"/>
</dbReference>
<feature type="transmembrane region" description="Helical" evidence="9">
    <location>
        <begin position="979"/>
        <end position="998"/>
    </location>
</feature>
<feature type="region of interest" description="Disordered" evidence="8">
    <location>
        <begin position="907"/>
        <end position="931"/>
    </location>
</feature>
<feature type="domain" description="Sodium/calcium exchanger membrane region" evidence="10">
    <location>
        <begin position="553"/>
        <end position="670"/>
    </location>
</feature>
<evidence type="ECO:0000256" key="5">
    <source>
        <dbReference type="ARBA" id="ARBA00022989"/>
    </source>
</evidence>
<organism evidence="11 12">
    <name type="scientific">Powellomyces hirtus</name>
    <dbReference type="NCBI Taxonomy" id="109895"/>
    <lineage>
        <taxon>Eukaryota</taxon>
        <taxon>Fungi</taxon>
        <taxon>Fungi incertae sedis</taxon>
        <taxon>Chytridiomycota</taxon>
        <taxon>Chytridiomycota incertae sedis</taxon>
        <taxon>Chytridiomycetes</taxon>
        <taxon>Spizellomycetales</taxon>
        <taxon>Powellomycetaceae</taxon>
        <taxon>Powellomyces</taxon>
    </lineage>
</organism>
<feature type="transmembrane region" description="Helical" evidence="9">
    <location>
        <begin position="161"/>
        <end position="188"/>
    </location>
</feature>
<evidence type="ECO:0000313" key="11">
    <source>
        <dbReference type="EMBL" id="TPX62674.1"/>
    </source>
</evidence>
<dbReference type="STRING" id="109895.A0A507EFT0"/>
<dbReference type="GO" id="GO:0015369">
    <property type="term" value="F:calcium:proton antiporter activity"/>
    <property type="evidence" value="ECO:0007669"/>
    <property type="project" value="TreeGrafter"/>
</dbReference>
<protein>
    <recommendedName>
        <fullName evidence="10">Sodium/calcium exchanger membrane region domain-containing protein</fullName>
    </recommendedName>
</protein>
<evidence type="ECO:0000256" key="1">
    <source>
        <dbReference type="ARBA" id="ARBA00004127"/>
    </source>
</evidence>
<evidence type="ECO:0000256" key="4">
    <source>
        <dbReference type="ARBA" id="ARBA00022692"/>
    </source>
</evidence>
<feature type="region of interest" description="Disordered" evidence="8">
    <location>
        <begin position="795"/>
        <end position="884"/>
    </location>
</feature>
<evidence type="ECO:0000256" key="3">
    <source>
        <dbReference type="ARBA" id="ARBA00022448"/>
    </source>
</evidence>
<feature type="compositionally biased region" description="Polar residues" evidence="8">
    <location>
        <begin position="812"/>
        <end position="823"/>
    </location>
</feature>
<keyword evidence="7 9" id="KW-0472">Membrane</keyword>
<feature type="transmembrane region" description="Helical" evidence="9">
    <location>
        <begin position="1010"/>
        <end position="1031"/>
    </location>
</feature>
<evidence type="ECO:0000256" key="7">
    <source>
        <dbReference type="ARBA" id="ARBA00023136"/>
    </source>
</evidence>
<feature type="compositionally biased region" description="Basic and acidic residues" evidence="8">
    <location>
        <begin position="307"/>
        <end position="322"/>
    </location>
</feature>
<dbReference type="EMBL" id="QEAQ01000002">
    <property type="protein sequence ID" value="TPX62674.1"/>
    <property type="molecule type" value="Genomic_DNA"/>
</dbReference>
<comment type="similarity">
    <text evidence="2">Belongs to the Ca(2+):cation antiporter (CaCA) (TC 2.A.19) family.</text>
</comment>
<comment type="caution">
    <text evidence="11">The sequence shown here is derived from an EMBL/GenBank/DDBJ whole genome shotgun (WGS) entry which is preliminary data.</text>
</comment>
<feature type="compositionally biased region" description="Basic and acidic residues" evidence="8">
    <location>
        <begin position="49"/>
        <end position="73"/>
    </location>
</feature>
<proteinExistence type="inferred from homology"/>
<dbReference type="GO" id="GO:0012505">
    <property type="term" value="C:endomembrane system"/>
    <property type="evidence" value="ECO:0007669"/>
    <property type="project" value="UniProtKB-SubCell"/>
</dbReference>
<evidence type="ECO:0000259" key="10">
    <source>
        <dbReference type="Pfam" id="PF01699"/>
    </source>
</evidence>
<dbReference type="Proteomes" id="UP000318582">
    <property type="component" value="Unassembled WGS sequence"/>
</dbReference>
<dbReference type="AlphaFoldDB" id="A0A507EFT0"/>
<feature type="domain" description="Sodium/calcium exchanger membrane region" evidence="10">
    <location>
        <begin position="941"/>
        <end position="1133"/>
    </location>
</feature>
<feature type="transmembrane region" description="Helical" evidence="9">
    <location>
        <begin position="519"/>
        <end position="539"/>
    </location>
</feature>
<comment type="subcellular location">
    <subcellularLocation>
        <location evidence="1">Endomembrane system</location>
        <topology evidence="1">Multi-pass membrane protein</topology>
    </subcellularLocation>
</comment>
<feature type="transmembrane region" description="Helical" evidence="9">
    <location>
        <begin position="551"/>
        <end position="575"/>
    </location>
</feature>
<keyword evidence="6" id="KW-0406">Ion transport</keyword>
<sequence>MHNGSQRGSRPITPLQTPQLNRHTVHGSALRSRAQLPRFNSEFRSGGEPTDRIEEEHSPDHEEVDLDITRQDTHSSGNDDDDHDGHESSPVTEDETPETDDGRTLRDVQEAINIKHPFGLRIWKPALYKKFRSIDTKSYKALHAVPGEQPATSLYLKPGNVLWCLLFGWWISLVYLFVAIFLLGPIALLGKVGATIWFCGSKREPVKLGFFTLIPWVLLELEHIWQYAKVLTNISGYLFWPFGKFIAKRRIYHMVFEQEREDGSATERTGLMADQDHLTSNYNDDTYVVGISDDEVATDSRPAPGDRIPKFAPHHDEPRDGDNASEVSEEAWHEYLLANRRYSYTSPHGSWSQWIPRWVRRTYNAGFGGNIFRLFVLVLIAPLHLLITCACSFMVFSLPMAKLNYVLLKHLLRHPLQISAHTPVYPKVSTGRPSRREALQSRASHMIRRTSQIFWRPASILSEASEPICIPTTLGTPTAMPSGAVAQGPQLAPEFQVILCTYDALGWEYYKYTYDGINIIFINLTVVIIFALVDFYFIGPKFGFHGIASPNVIFSASLISSIPLAYFIGMAVASITSETGSLAVGAVINATFGSIIEIILYMLALTEGKTKVVEGAVVGSLLAGLLALPGVSMFFGGIRRKEQRFNAKAAGVTATMLIMAVVGCFTPTLFQEVYGTQELKCMRCPTMNTSDEAHITPEALMFQCSGCRMTSTLPQDDEIYMNSTRYLVWVCAGALILMYAIGLLFTLRTHSKEIYAKPKPKQRRGRSRRARAKALFSQAINDGPFATGSSLAEGANACPPAQHPHERISGNARASITSPTYGTTRGKRVSRGVPQSAIETNLSEYPFPDSNLAERSPMISSSPRLRPSANPSAPISPSLPPRRSVHTTAGLITVQHPDPIVAVQAPEEWDSASDVSSDGDDESDGAGGHDHPNWGLVKSSIVLLGCTVLYSLVAEVLISSVDDVVEKMGIGEKVLGVTLFSWVPLVTEFYNAIAFAMNNNIALSLEIGSAYVMQAAMLQIPVIIFFSNWYFPIVPSPTQPSSQGVHIEQTGSPLQKLFNTILGGVPGSSGIPPSSLQLPETHHAASRGFTLIFPRWDLYAVFFGTFILTYVYIEGKANYFKGAMLLGAYAVLAGVYFFEPSYE</sequence>
<keyword evidence="4 9" id="KW-0812">Transmembrane</keyword>
<dbReference type="InterPro" id="IPR004713">
    <property type="entry name" value="CaH_exchang"/>
</dbReference>
<feature type="transmembrane region" description="Helical" evidence="9">
    <location>
        <begin position="582"/>
        <end position="604"/>
    </location>
</feature>
<feature type="transmembrane region" description="Helical" evidence="9">
    <location>
        <begin position="726"/>
        <end position="747"/>
    </location>
</feature>
<feature type="transmembrane region" description="Helical" evidence="9">
    <location>
        <begin position="1120"/>
        <end position="1138"/>
    </location>
</feature>
<dbReference type="PANTHER" id="PTHR31503">
    <property type="entry name" value="VACUOLAR CALCIUM ION TRANSPORTER"/>
    <property type="match status" value="1"/>
</dbReference>
<dbReference type="PANTHER" id="PTHR31503:SF10">
    <property type="entry name" value="VNX1 PROTEIN"/>
    <property type="match status" value="1"/>
</dbReference>
<feature type="compositionally biased region" description="Acidic residues" evidence="8">
    <location>
        <begin position="907"/>
        <end position="924"/>
    </location>
</feature>
<evidence type="ECO:0000256" key="6">
    <source>
        <dbReference type="ARBA" id="ARBA00023065"/>
    </source>
</evidence>
<name>A0A507EFT0_9FUNG</name>
<dbReference type="Gene3D" id="1.20.1420.30">
    <property type="entry name" value="NCX, central ion-binding region"/>
    <property type="match status" value="1"/>
</dbReference>
<feature type="region of interest" description="Disordered" evidence="8">
    <location>
        <begin position="1"/>
        <end position="104"/>
    </location>
</feature>